<proteinExistence type="predicted"/>
<keyword evidence="1" id="KW-1133">Transmembrane helix</keyword>
<gene>
    <name evidence="2" type="ORF">WUBG_04604</name>
</gene>
<evidence type="ECO:0000313" key="2">
    <source>
        <dbReference type="EMBL" id="EJW84484.1"/>
    </source>
</evidence>
<accession>J9FAU2</accession>
<keyword evidence="1" id="KW-0812">Transmembrane</keyword>
<keyword evidence="1" id="KW-0472">Membrane</keyword>
<organism evidence="2 3">
    <name type="scientific">Wuchereria bancrofti</name>
    <dbReference type="NCBI Taxonomy" id="6293"/>
    <lineage>
        <taxon>Eukaryota</taxon>
        <taxon>Metazoa</taxon>
        <taxon>Ecdysozoa</taxon>
        <taxon>Nematoda</taxon>
        <taxon>Chromadorea</taxon>
        <taxon>Rhabditida</taxon>
        <taxon>Spirurina</taxon>
        <taxon>Spiruromorpha</taxon>
        <taxon>Filarioidea</taxon>
        <taxon>Onchocercidae</taxon>
        <taxon>Wuchereria</taxon>
    </lineage>
</organism>
<feature type="transmembrane region" description="Helical" evidence="1">
    <location>
        <begin position="6"/>
        <end position="31"/>
    </location>
</feature>
<comment type="caution">
    <text evidence="2">The sequence shown here is derived from an EMBL/GenBank/DDBJ whole genome shotgun (WGS) entry which is preliminary data.</text>
</comment>
<protein>
    <submittedName>
        <fullName evidence="2">Uncharacterized protein</fullName>
    </submittedName>
</protein>
<evidence type="ECO:0000256" key="1">
    <source>
        <dbReference type="SAM" id="Phobius"/>
    </source>
</evidence>
<evidence type="ECO:0000313" key="3">
    <source>
        <dbReference type="Proteomes" id="UP000004810"/>
    </source>
</evidence>
<name>J9FAU2_WUCBA</name>
<sequence length="141" mass="15823">MTHPVLYFTVVSIQLFVSLAYSPNVSITILLSDLFAPGLRKTKCYCIESCKLMLDVMRTVRNSSTASPVGIISLQIVSLVHFIKIIRVNNKQCSSRRAGRTLTNREEREGDAFTSVLDVSLFWREDELVDSSSSPFHYASS</sequence>
<dbReference type="Proteomes" id="UP000004810">
    <property type="component" value="Unassembled WGS sequence"/>
</dbReference>
<dbReference type="EMBL" id="ADBV01001598">
    <property type="protein sequence ID" value="EJW84484.1"/>
    <property type="molecule type" value="Genomic_DNA"/>
</dbReference>
<dbReference type="AlphaFoldDB" id="J9FAU2"/>
<reference evidence="3" key="1">
    <citation type="submission" date="2012-08" db="EMBL/GenBank/DDBJ databases">
        <title>The Genome Sequence of Wuchereria bancrofti.</title>
        <authorList>
            <person name="Nutman T.B."/>
            <person name="Fink D.L."/>
            <person name="Russ C."/>
            <person name="Young S."/>
            <person name="Zeng Q."/>
            <person name="Koehrsen M."/>
            <person name="Alvarado L."/>
            <person name="Berlin A."/>
            <person name="Chapman S.B."/>
            <person name="Chen Z."/>
            <person name="Freedman E."/>
            <person name="Gellesch M."/>
            <person name="Goldberg J."/>
            <person name="Griggs A."/>
            <person name="Gujja S."/>
            <person name="Heilman E.R."/>
            <person name="Heiman D."/>
            <person name="Hepburn T."/>
            <person name="Howarth C."/>
            <person name="Jen D."/>
            <person name="Larson L."/>
            <person name="Lewis B."/>
            <person name="Mehta T."/>
            <person name="Park D."/>
            <person name="Pearson M."/>
            <person name="Roberts A."/>
            <person name="Saif S."/>
            <person name="Shea T."/>
            <person name="Shenoy N."/>
            <person name="Sisk P."/>
            <person name="Stolte C."/>
            <person name="Sykes S."/>
            <person name="Walk T."/>
            <person name="White J."/>
            <person name="Yandava C."/>
            <person name="Haas B."/>
            <person name="Henn M.R."/>
            <person name="Nusbaum C."/>
            <person name="Birren B."/>
        </authorList>
    </citation>
    <scope>NUCLEOTIDE SEQUENCE [LARGE SCALE GENOMIC DNA]</scope>
    <source>
        <strain evidence="3">NA</strain>
    </source>
</reference>